<dbReference type="EMBL" id="NIVC01001843">
    <property type="protein sequence ID" value="PAA63430.1"/>
    <property type="molecule type" value="Genomic_DNA"/>
</dbReference>
<dbReference type="InterPro" id="IPR004344">
    <property type="entry name" value="TTL/TTLL_fam"/>
</dbReference>
<dbReference type="GO" id="GO:0005524">
    <property type="term" value="F:ATP binding"/>
    <property type="evidence" value="ECO:0007669"/>
    <property type="project" value="UniProtKB-KW"/>
</dbReference>
<keyword evidence="2" id="KW-0547">Nucleotide-binding</keyword>
<comment type="caution">
    <text evidence="5">The sequence shown here is derived from an EMBL/GenBank/DDBJ whole genome shotgun (WGS) entry which is preliminary data.</text>
</comment>
<evidence type="ECO:0000313" key="5">
    <source>
        <dbReference type="EMBL" id="PAA63430.1"/>
    </source>
</evidence>
<dbReference type="OrthoDB" id="202825at2759"/>
<feature type="region of interest" description="Disordered" evidence="4">
    <location>
        <begin position="1"/>
        <end position="23"/>
    </location>
</feature>
<keyword evidence="1" id="KW-0436">Ligase</keyword>
<organism evidence="5 6">
    <name type="scientific">Macrostomum lignano</name>
    <dbReference type="NCBI Taxonomy" id="282301"/>
    <lineage>
        <taxon>Eukaryota</taxon>
        <taxon>Metazoa</taxon>
        <taxon>Spiralia</taxon>
        <taxon>Lophotrochozoa</taxon>
        <taxon>Platyhelminthes</taxon>
        <taxon>Rhabditophora</taxon>
        <taxon>Macrostomorpha</taxon>
        <taxon>Macrostomida</taxon>
        <taxon>Macrostomidae</taxon>
        <taxon>Macrostomum</taxon>
    </lineage>
</organism>
<evidence type="ECO:0000313" key="6">
    <source>
        <dbReference type="Proteomes" id="UP000215902"/>
    </source>
</evidence>
<dbReference type="AlphaFoldDB" id="A0A267EPG8"/>
<dbReference type="GO" id="GO:0036064">
    <property type="term" value="C:ciliary basal body"/>
    <property type="evidence" value="ECO:0007669"/>
    <property type="project" value="TreeGrafter"/>
</dbReference>
<dbReference type="GO" id="GO:0015631">
    <property type="term" value="F:tubulin binding"/>
    <property type="evidence" value="ECO:0007669"/>
    <property type="project" value="TreeGrafter"/>
</dbReference>
<evidence type="ECO:0000256" key="1">
    <source>
        <dbReference type="ARBA" id="ARBA00022598"/>
    </source>
</evidence>
<dbReference type="Pfam" id="PF03133">
    <property type="entry name" value="TTL"/>
    <property type="match status" value="1"/>
</dbReference>
<evidence type="ECO:0008006" key="7">
    <source>
        <dbReference type="Google" id="ProtNLM"/>
    </source>
</evidence>
<name>A0A267EPG8_9PLAT</name>
<dbReference type="GO" id="GO:0000226">
    <property type="term" value="P:microtubule cytoskeleton organization"/>
    <property type="evidence" value="ECO:0007669"/>
    <property type="project" value="TreeGrafter"/>
</dbReference>
<evidence type="ECO:0000256" key="3">
    <source>
        <dbReference type="ARBA" id="ARBA00022840"/>
    </source>
</evidence>
<reference evidence="5 6" key="1">
    <citation type="submission" date="2017-06" db="EMBL/GenBank/DDBJ databases">
        <title>A platform for efficient transgenesis in Macrostomum lignano, a flatworm model organism for stem cell research.</title>
        <authorList>
            <person name="Berezikov E."/>
        </authorList>
    </citation>
    <scope>NUCLEOTIDE SEQUENCE [LARGE SCALE GENOMIC DNA]</scope>
    <source>
        <strain evidence="5">DV1</strain>
        <tissue evidence="5">Whole organism</tissue>
    </source>
</reference>
<dbReference type="GO" id="GO:0070740">
    <property type="term" value="F:tubulin-glutamic acid ligase activity"/>
    <property type="evidence" value="ECO:0007669"/>
    <property type="project" value="TreeGrafter"/>
</dbReference>
<feature type="non-terminal residue" evidence="5">
    <location>
        <position position="1"/>
    </location>
</feature>
<proteinExistence type="predicted"/>
<dbReference type="Gene3D" id="3.30.470.20">
    <property type="entry name" value="ATP-grasp fold, B domain"/>
    <property type="match status" value="1"/>
</dbReference>
<dbReference type="PANTHER" id="PTHR12241">
    <property type="entry name" value="TUBULIN POLYGLUTAMYLASE"/>
    <property type="match status" value="1"/>
</dbReference>
<dbReference type="Proteomes" id="UP000215902">
    <property type="component" value="Unassembled WGS sequence"/>
</dbReference>
<keyword evidence="6" id="KW-1185">Reference proteome</keyword>
<sequence>FRREIQRPGTTWILKPSNSSQGSELKLYRSSGDLKEFATLVQEQFKNFNAGDILVQKYIDDPLLVDKRKFDLRVFLLVVPHQEKNTLFAFYHPDTFG</sequence>
<evidence type="ECO:0000256" key="2">
    <source>
        <dbReference type="ARBA" id="ARBA00022741"/>
    </source>
</evidence>
<evidence type="ECO:0000256" key="4">
    <source>
        <dbReference type="SAM" id="MobiDB-lite"/>
    </source>
</evidence>
<gene>
    <name evidence="5" type="ORF">BOX15_Mlig030442g1</name>
</gene>
<dbReference type="PROSITE" id="PS51221">
    <property type="entry name" value="TTL"/>
    <property type="match status" value="1"/>
</dbReference>
<accession>A0A267EPG8</accession>
<dbReference type="STRING" id="282301.A0A267EPG8"/>
<protein>
    <recommendedName>
        <fullName evidence="7">Tubulin--tyrosine ligase-like protein 9</fullName>
    </recommendedName>
</protein>
<keyword evidence="3" id="KW-0067">ATP-binding</keyword>
<dbReference type="SUPFAM" id="SSF56059">
    <property type="entry name" value="Glutathione synthetase ATP-binding domain-like"/>
    <property type="match status" value="1"/>
</dbReference>